<accession>A0A1M5BU29</accession>
<dbReference type="RefSeq" id="WP_149777521.1">
    <property type="nucleotide sequence ID" value="NZ_FQVK01000054.1"/>
</dbReference>
<dbReference type="Proteomes" id="UP000325134">
    <property type="component" value="Unassembled WGS sequence"/>
</dbReference>
<proteinExistence type="predicted"/>
<dbReference type="EMBL" id="FQVK01000054">
    <property type="protein sequence ID" value="SHF46084.1"/>
    <property type="molecule type" value="Genomic_DNA"/>
</dbReference>
<protein>
    <submittedName>
        <fullName evidence="1">Uncharacterized protein</fullName>
    </submittedName>
</protein>
<reference evidence="1 2" key="1">
    <citation type="submission" date="2016-11" db="EMBL/GenBank/DDBJ databases">
        <authorList>
            <person name="Varghese N."/>
            <person name="Submissions S."/>
        </authorList>
    </citation>
    <scope>NUCLEOTIDE SEQUENCE [LARGE SCALE GENOMIC DNA]</scope>
    <source>
        <strain evidence="1 2">DSM 29341</strain>
    </source>
</reference>
<organism evidence="1 2">
    <name type="scientific">Ruegeria intermedia</name>
    <dbReference type="NCBI Taxonomy" id="996115"/>
    <lineage>
        <taxon>Bacteria</taxon>
        <taxon>Pseudomonadati</taxon>
        <taxon>Pseudomonadota</taxon>
        <taxon>Alphaproteobacteria</taxon>
        <taxon>Rhodobacterales</taxon>
        <taxon>Roseobacteraceae</taxon>
        <taxon>Ruegeria</taxon>
    </lineage>
</organism>
<dbReference type="AlphaFoldDB" id="A0A1M5BU29"/>
<keyword evidence="2" id="KW-1185">Reference proteome</keyword>
<evidence type="ECO:0000313" key="1">
    <source>
        <dbReference type="EMBL" id="SHF46084.1"/>
    </source>
</evidence>
<gene>
    <name evidence="1" type="ORF">SAMN05444279_1545</name>
</gene>
<sequence>MADYPARGNQLPPDGVMTHLDYTTYAHAIFVRRLIGNPYRTTIYMDQDEVLRAAYTSAFDARIAFGRVEMATVQFQKQMDIDEKRRLSNACRPRIRQLAMACGCSEELAISKKMAWDYAKLCAQEPDWRNRWVAHPRDTTNEPRRRVQYLTDTNRKSLIDIGWTLSGATLAPVDNYFMRIRRKLYYLERPIPSHTNANRLHYGYSAYDPKRVVQYLEIFRVFTNYIRKDDDGVTPAMKFGLAKGPLKFEDILYWRPF</sequence>
<dbReference type="OrthoDB" id="9128325at2"/>
<name>A0A1M5BU29_9RHOB</name>
<evidence type="ECO:0000313" key="2">
    <source>
        <dbReference type="Proteomes" id="UP000325134"/>
    </source>
</evidence>